<dbReference type="PRINTS" id="PR01434">
    <property type="entry name" value="NADHDHGNASE5"/>
</dbReference>
<keyword evidence="5 8" id="KW-0472">Membrane</keyword>
<evidence type="ECO:0000256" key="8">
    <source>
        <dbReference type="SAM" id="Phobius"/>
    </source>
</evidence>
<keyword evidence="3 8" id="KW-0812">Transmembrane</keyword>
<organism evidence="10">
    <name type="scientific">Brachionus rubens</name>
    <dbReference type="NCBI Taxonomy" id="392764"/>
    <lineage>
        <taxon>Eukaryota</taxon>
        <taxon>Metazoa</taxon>
        <taxon>Spiralia</taxon>
        <taxon>Gnathifera</taxon>
        <taxon>Rotifera</taxon>
        <taxon>Eurotatoria</taxon>
        <taxon>Monogononta</taxon>
        <taxon>Pseudotrocha</taxon>
        <taxon>Ploima</taxon>
        <taxon>Brachionidae</taxon>
        <taxon>Brachionus</taxon>
    </lineage>
</organism>
<dbReference type="PANTHER" id="PTHR42829:SF2">
    <property type="entry name" value="NADH-UBIQUINONE OXIDOREDUCTASE CHAIN 5"/>
    <property type="match status" value="1"/>
</dbReference>
<feature type="transmembrane region" description="Helical" evidence="8">
    <location>
        <begin position="412"/>
        <end position="445"/>
    </location>
</feature>
<feature type="transmembrane region" description="Helical" evidence="8">
    <location>
        <begin position="61"/>
        <end position="81"/>
    </location>
</feature>
<evidence type="ECO:0000256" key="4">
    <source>
        <dbReference type="ARBA" id="ARBA00022989"/>
    </source>
</evidence>
<feature type="transmembrane region" description="Helical" evidence="8">
    <location>
        <begin position="142"/>
        <end position="164"/>
    </location>
</feature>
<evidence type="ECO:0000256" key="7">
    <source>
        <dbReference type="ARBA" id="ARBA00049551"/>
    </source>
</evidence>
<feature type="transmembrane region" description="Helical" evidence="8">
    <location>
        <begin position="170"/>
        <end position="188"/>
    </location>
</feature>
<evidence type="ECO:0000256" key="6">
    <source>
        <dbReference type="ARBA" id="ARBA00031027"/>
    </source>
</evidence>
<evidence type="ECO:0000256" key="2">
    <source>
        <dbReference type="ARBA" id="ARBA00012944"/>
    </source>
</evidence>
<feature type="transmembrane region" description="Helical" evidence="8">
    <location>
        <begin position="200"/>
        <end position="227"/>
    </location>
</feature>
<evidence type="ECO:0000256" key="3">
    <source>
        <dbReference type="ARBA" id="ARBA00022692"/>
    </source>
</evidence>
<dbReference type="GO" id="GO:0015990">
    <property type="term" value="P:electron transport coupled proton transport"/>
    <property type="evidence" value="ECO:0007669"/>
    <property type="project" value="TreeGrafter"/>
</dbReference>
<dbReference type="GO" id="GO:0042773">
    <property type="term" value="P:ATP synthesis coupled electron transport"/>
    <property type="evidence" value="ECO:0007669"/>
    <property type="project" value="InterPro"/>
</dbReference>
<dbReference type="GO" id="GO:0003954">
    <property type="term" value="F:NADH dehydrogenase activity"/>
    <property type="evidence" value="ECO:0007669"/>
    <property type="project" value="TreeGrafter"/>
</dbReference>
<dbReference type="InterPro" id="IPR001750">
    <property type="entry name" value="ND/Mrp_TM"/>
</dbReference>
<dbReference type="AlphaFoldDB" id="A0A0C4KSE4"/>
<comment type="catalytic activity">
    <reaction evidence="7">
        <text>a ubiquinone + NADH + 5 H(+)(in) = a ubiquinol + NAD(+) + 4 H(+)(out)</text>
        <dbReference type="Rhea" id="RHEA:29091"/>
        <dbReference type="Rhea" id="RHEA-COMP:9565"/>
        <dbReference type="Rhea" id="RHEA-COMP:9566"/>
        <dbReference type="ChEBI" id="CHEBI:15378"/>
        <dbReference type="ChEBI" id="CHEBI:16389"/>
        <dbReference type="ChEBI" id="CHEBI:17976"/>
        <dbReference type="ChEBI" id="CHEBI:57540"/>
        <dbReference type="ChEBI" id="CHEBI:57945"/>
        <dbReference type="EC" id="7.1.1.2"/>
    </reaction>
</comment>
<comment type="subcellular location">
    <subcellularLocation>
        <location evidence="1">Membrane</location>
        <topology evidence="1">Multi-pass membrane protein</topology>
    </subcellularLocation>
</comment>
<feature type="transmembrane region" description="Helical" evidence="8">
    <location>
        <begin position="369"/>
        <end position="391"/>
    </location>
</feature>
<gene>
    <name evidence="10" type="primary">ND5</name>
</gene>
<keyword evidence="4 8" id="KW-1133">Transmembrane helix</keyword>
<proteinExistence type="predicted"/>
<feature type="transmembrane region" description="Helical" evidence="8">
    <location>
        <begin position="269"/>
        <end position="295"/>
    </location>
</feature>
<feature type="transmembrane region" description="Helical" evidence="8">
    <location>
        <begin position="451"/>
        <end position="469"/>
    </location>
</feature>
<feature type="transmembrane region" description="Helical" evidence="8">
    <location>
        <begin position="111"/>
        <end position="130"/>
    </location>
</feature>
<feature type="transmembrane region" description="Helical" evidence="8">
    <location>
        <begin position="6"/>
        <end position="28"/>
    </location>
</feature>
<dbReference type="InterPro" id="IPR003945">
    <property type="entry name" value="NU5C-like"/>
</dbReference>
<evidence type="ECO:0000256" key="5">
    <source>
        <dbReference type="ARBA" id="ARBA00023136"/>
    </source>
</evidence>
<feature type="transmembrane region" description="Helical" evidence="8">
    <location>
        <begin position="233"/>
        <end position="257"/>
    </location>
</feature>
<dbReference type="GO" id="GO:0016020">
    <property type="term" value="C:membrane"/>
    <property type="evidence" value="ECO:0007669"/>
    <property type="project" value="UniProtKB-SubCell"/>
</dbReference>
<keyword evidence="10" id="KW-0496">Mitochondrion</keyword>
<dbReference type="Pfam" id="PF00361">
    <property type="entry name" value="Proton_antipo_M"/>
    <property type="match status" value="1"/>
</dbReference>
<dbReference type="PANTHER" id="PTHR42829">
    <property type="entry name" value="NADH-UBIQUINONE OXIDOREDUCTASE CHAIN 5"/>
    <property type="match status" value="1"/>
</dbReference>
<evidence type="ECO:0000313" key="10">
    <source>
        <dbReference type="EMBL" id="AHZ34255.1"/>
    </source>
</evidence>
<feature type="transmembrane region" description="Helical" evidence="8">
    <location>
        <begin position="544"/>
        <end position="563"/>
    </location>
</feature>
<dbReference type="EMBL" id="KJ489418">
    <property type="protein sequence ID" value="AHZ34255.1"/>
    <property type="molecule type" value="Genomic_DNA"/>
</dbReference>
<geneLocation type="mitochondrion" evidence="10"/>
<dbReference type="EC" id="7.1.1.2" evidence="2"/>
<evidence type="ECO:0000256" key="1">
    <source>
        <dbReference type="ARBA" id="ARBA00004141"/>
    </source>
</evidence>
<feature type="transmembrane region" description="Helical" evidence="8">
    <location>
        <begin position="88"/>
        <end position="105"/>
    </location>
</feature>
<evidence type="ECO:0000259" key="9">
    <source>
        <dbReference type="Pfam" id="PF00361"/>
    </source>
</evidence>
<feature type="domain" description="NADH:quinone oxidoreductase/Mrp antiporter transmembrane" evidence="9">
    <location>
        <begin position="109"/>
        <end position="384"/>
    </location>
</feature>
<protein>
    <recommendedName>
        <fullName evidence="2">NADH:ubiquinone reductase (H(+)-translocating)</fullName>
        <ecNumber evidence="2">7.1.1.2</ecNumber>
    </recommendedName>
    <alternativeName>
        <fullName evidence="6">NADH dehydrogenase subunit 5</fullName>
    </alternativeName>
</protein>
<reference evidence="10" key="1">
    <citation type="submission" date="2014-02" db="EMBL/GenBank/DDBJ databases">
        <title>Brachionus rubens mitochondrial DNA, complete genome, note:Bp-mtDNA-II.</title>
        <authorList>
            <person name="Cheng S.H."/>
            <person name="Zhang Y."/>
            <person name="Liu Y.L."/>
            <person name="Lu Y.M."/>
            <person name="Xia M.N."/>
            <person name="Yan J.J."/>
            <person name="Sun D.Q."/>
            <person name="Xi Y.L."/>
        </authorList>
    </citation>
    <scope>NUCLEOTIDE SEQUENCE</scope>
</reference>
<name>A0A0C4KSE4_9BILA</name>
<sequence length="564" mass="65645">MTSLYHHLLWFTFLFMTFIVSFLMAIYVSYLNESFYVAFNLFSFWNNDMIVSFYFDYMSMWFSTVILLISSVIMVYSYFYMAPYSKTVYFLWITNLFILSMLLVVNLSNLFFLMLGWDGLGLVSFFLIVYYQNQSSITSGVFTLLMNRLGDSFFLVTIMLFFYYHSDLTSFSSNIPSLLVLTFLMLTFMTKSALYPFSPWLPLAMAAPTPISALVHSSTLVTSGLYLMMRFSYLLYSSYTLMKVLLILSLFTSFYAGMNSIFEKDLKKMIALSTLSHLGFIGMAFSAGLLQLAFFHMLTHALFKSLLFMTMGDIMINLNHSQDIRYLSSGMLYTPMSCLVMYVSILNLLGLPNLSGYFSKDLVLEMMNYSSSSILVMVVLFLNVFFTYYYTYQLFFYSFQPIKVLPYQNFHAPMLFHTVCLFFMAVSTLVFGFFFMSHICSFILFYPVPTVNKWLPLFLNMMMFLVLFLNKKLFTSNHPLINYYFSNMMYLSNIMLTASSNLYYSLGFMLVKSVELGIFNYTLNSFTKSSFFQLSHLFLKLSMLNSMKLVLYGSILLLVMNLIF</sequence>
<dbReference type="GO" id="GO:0008137">
    <property type="term" value="F:NADH dehydrogenase (ubiquinone) activity"/>
    <property type="evidence" value="ECO:0007669"/>
    <property type="project" value="UniProtKB-EC"/>
</dbReference>
<accession>A0A0C4KSE4</accession>
<feature type="transmembrane region" description="Helical" evidence="8">
    <location>
        <begin position="330"/>
        <end position="349"/>
    </location>
</feature>